<gene>
    <name evidence="2" type="primary">AVEN_62814_1</name>
    <name evidence="2" type="ORF">CEXT_256831</name>
</gene>
<evidence type="ECO:0000313" key="3">
    <source>
        <dbReference type="Proteomes" id="UP001054945"/>
    </source>
</evidence>
<feature type="region of interest" description="Disordered" evidence="1">
    <location>
        <begin position="179"/>
        <end position="250"/>
    </location>
</feature>
<feature type="compositionally biased region" description="Polar residues" evidence="1">
    <location>
        <begin position="204"/>
        <end position="216"/>
    </location>
</feature>
<feature type="compositionally biased region" description="Polar residues" evidence="1">
    <location>
        <begin position="223"/>
        <end position="233"/>
    </location>
</feature>
<evidence type="ECO:0000313" key="2">
    <source>
        <dbReference type="EMBL" id="GIY87015.1"/>
    </source>
</evidence>
<proteinExistence type="predicted"/>
<protein>
    <submittedName>
        <fullName evidence="2">Uncharacterized protein</fullName>
    </submittedName>
</protein>
<feature type="compositionally biased region" description="Basic residues" evidence="1">
    <location>
        <begin position="180"/>
        <end position="194"/>
    </location>
</feature>
<feature type="compositionally biased region" description="Low complexity" evidence="1">
    <location>
        <begin position="234"/>
        <end position="247"/>
    </location>
</feature>
<reference evidence="2 3" key="1">
    <citation type="submission" date="2021-06" db="EMBL/GenBank/DDBJ databases">
        <title>Caerostris extrusa draft genome.</title>
        <authorList>
            <person name="Kono N."/>
            <person name="Arakawa K."/>
        </authorList>
    </citation>
    <scope>NUCLEOTIDE SEQUENCE [LARGE SCALE GENOMIC DNA]</scope>
</reference>
<name>A0AAV4WZ61_CAEEX</name>
<evidence type="ECO:0000256" key="1">
    <source>
        <dbReference type="SAM" id="MobiDB-lite"/>
    </source>
</evidence>
<dbReference type="AlphaFoldDB" id="A0AAV4WZ61"/>
<organism evidence="2 3">
    <name type="scientific">Caerostris extrusa</name>
    <name type="common">Bark spider</name>
    <name type="synonym">Caerostris bankana</name>
    <dbReference type="NCBI Taxonomy" id="172846"/>
    <lineage>
        <taxon>Eukaryota</taxon>
        <taxon>Metazoa</taxon>
        <taxon>Ecdysozoa</taxon>
        <taxon>Arthropoda</taxon>
        <taxon>Chelicerata</taxon>
        <taxon>Arachnida</taxon>
        <taxon>Araneae</taxon>
        <taxon>Araneomorphae</taxon>
        <taxon>Entelegynae</taxon>
        <taxon>Araneoidea</taxon>
        <taxon>Araneidae</taxon>
        <taxon>Caerostris</taxon>
    </lineage>
</organism>
<feature type="region of interest" description="Disordered" evidence="1">
    <location>
        <begin position="319"/>
        <end position="341"/>
    </location>
</feature>
<dbReference type="Proteomes" id="UP001054945">
    <property type="component" value="Unassembled WGS sequence"/>
</dbReference>
<sequence length="502" mass="57244">MQHVGYRSEERRSLQGTTFFLRQLRNKEYIPPIPVRYPNPFVTLRHARPLVSRETLDTSLNKREWIPLVYPDGRASSTREMFVHPLGNKERISVKESSPEVVTNKPETFDIPLRKSIQVSHPFKQPSIQTKGYMKEVIVKKVPLRRPTPKPMHTVFVDNVRHTTAQSMVNVTTFDDNWKPKRITTKQPRSKMSRKLNPVPFTRFSDSLSNNSNMKSETPKASLKSNEQSPSLKSSGGNINENGSENNKPLLEVDNSYTKFANGNSEIKDPYFRNSFHHQTLSDLKNGIRLINDDKVGQPDRKQLFIGVEYADSELHGIKDNSSQRTIKFNDGNTKSQETIQNNRNDKGSIQELQNQSPPPDVVLFATNKFNKENNGTKISKYIQSSGEKHVLDILKPANYQSKGLTPDSKTGTGIKNLNSKENEQYSNHSQKNLNTKLQRAISVSTKQKPKLHSMVTSMATITLSYIRKRSKSTRFIFLKSFQTLAGLLELLIQIIQPLLNL</sequence>
<accession>A0AAV4WZ61</accession>
<dbReference type="EMBL" id="BPLR01016872">
    <property type="protein sequence ID" value="GIY87015.1"/>
    <property type="molecule type" value="Genomic_DNA"/>
</dbReference>
<comment type="caution">
    <text evidence="2">The sequence shown here is derived from an EMBL/GenBank/DDBJ whole genome shotgun (WGS) entry which is preliminary data.</text>
</comment>
<feature type="compositionally biased region" description="Polar residues" evidence="1">
    <location>
        <begin position="320"/>
        <end position="341"/>
    </location>
</feature>
<keyword evidence="3" id="KW-1185">Reference proteome</keyword>